<evidence type="ECO:0000256" key="9">
    <source>
        <dbReference type="HAMAP-Rule" id="MF_01463"/>
    </source>
</evidence>
<evidence type="ECO:0000259" key="13">
    <source>
        <dbReference type="Pfam" id="PF22599"/>
    </source>
</evidence>
<dbReference type="InterPro" id="IPR048634">
    <property type="entry name" value="SecD_SecF_C"/>
</dbReference>
<name>A0A0R0CI38_9GAMM</name>
<dbReference type="GO" id="GO:0043952">
    <property type="term" value="P:protein transport by the Sec complex"/>
    <property type="evidence" value="ECO:0007669"/>
    <property type="project" value="UniProtKB-UniRule"/>
</dbReference>
<dbReference type="OrthoDB" id="9805019at2"/>
<dbReference type="GO" id="GO:0006605">
    <property type="term" value="P:protein targeting"/>
    <property type="evidence" value="ECO:0007669"/>
    <property type="project" value="UniProtKB-UniRule"/>
</dbReference>
<feature type="transmembrane region" description="Helical" evidence="9">
    <location>
        <begin position="595"/>
        <end position="622"/>
    </location>
</feature>
<dbReference type="PRINTS" id="PR00702">
    <property type="entry name" value="ACRIFLAVINRP"/>
</dbReference>
<dbReference type="InterPro" id="IPR022646">
    <property type="entry name" value="SecD/SecF_CS"/>
</dbReference>
<accession>A0A0R0CI38</accession>
<dbReference type="Gene3D" id="3.30.1360.200">
    <property type="match status" value="1"/>
</dbReference>
<feature type="domain" description="Protein translocase subunit SecDF P1" evidence="12">
    <location>
        <begin position="239"/>
        <end position="296"/>
    </location>
</feature>
<comment type="subcellular location">
    <subcellularLocation>
        <location evidence="1 9">Cell membrane</location>
        <topology evidence="1 9">Multi-pass membrane protein</topology>
    </subcellularLocation>
</comment>
<protein>
    <recommendedName>
        <fullName evidence="9">Protein translocase subunit SecD</fullName>
    </recommendedName>
</protein>
<sequence>MLEFPRWKYVLILLVVLFSAFYALPNIYPQDPSVQITANRGFEIDANLTKRVETALKGAGVTAKSLDQDDKSLLVRLSSLEDQTKANDTLRPVLGEDYTLALNLASTVPSWLSDLGARPMVRGLDLQGGVHFVLQVDQKAALDKRVDAYVEDTRVTLRDNRVRYESVERRPDNSIVVTLASADEGGKARDLLAKNLSASNASGSAALVGGAGLSYSLEGKQLTIGLPESELNQIAGDAIEQNITTLRNRINQLGVAEPIIQRQGSDRIVVQLPGVQDTAEAKRMIGATATLEYRAVVDGNAYDAVSSGNVPPEARVYYRRELGPDGKPVPVLLNKRIITSGDQMVTATASTDQNGLPAVSVKLNNVGGQRMFDFTSANVGKPMAVVYIERIPQVDIVDGKEVRTTRVKEEVISVANINGVFGKDFQTTGLEKTEADELAKLLRAGSLAAPMDFVEERIVGPSLGKENVERGVTAVVYAFVFTLVFFSIYYRMFGVITGIALLLNLLIVVAVMSLFGATMTLPGFAGLALSIGLSVDANVLINERIREELRAGVPPKTAIASGYEKAGGTILDANLTGIIAGVALMAFGTGPLKGFAITMVIGILASMFTAITVSRALAVLIYGRRKKLKSVAI</sequence>
<comment type="function">
    <text evidence="9">Part of the Sec protein translocase complex. Interacts with the SecYEG preprotein conducting channel. SecDF uses the proton motive force (PMF) to complete protein translocation after the ATP-dependent function of SecA.</text>
</comment>
<evidence type="ECO:0000259" key="11">
    <source>
        <dbReference type="Pfam" id="PF13721"/>
    </source>
</evidence>
<dbReference type="Gene3D" id="3.30.70.3400">
    <property type="match status" value="2"/>
</dbReference>
<dbReference type="NCBIfam" id="TIGR01129">
    <property type="entry name" value="secD"/>
    <property type="match status" value="1"/>
</dbReference>
<dbReference type="AlphaFoldDB" id="A0A0R0CI38"/>
<dbReference type="STRING" id="344882.ABB29_11705"/>
<evidence type="ECO:0000256" key="7">
    <source>
        <dbReference type="ARBA" id="ARBA00023010"/>
    </source>
</evidence>
<evidence type="ECO:0000256" key="5">
    <source>
        <dbReference type="ARBA" id="ARBA00022927"/>
    </source>
</evidence>
<dbReference type="InterPro" id="IPR022813">
    <property type="entry name" value="SecD/SecF_arch_bac"/>
</dbReference>
<keyword evidence="2 9" id="KW-0813">Transport</keyword>
<comment type="caution">
    <text evidence="9">Lacks conserved residue(s) required for the propagation of feature annotation.</text>
</comment>
<dbReference type="InterPro" id="IPR001036">
    <property type="entry name" value="Acrflvin-R"/>
</dbReference>
<dbReference type="NCBIfam" id="TIGR00916">
    <property type="entry name" value="2A0604s01"/>
    <property type="match status" value="1"/>
</dbReference>
<dbReference type="SUPFAM" id="SSF82866">
    <property type="entry name" value="Multidrug efflux transporter AcrB transmembrane domain"/>
    <property type="match status" value="1"/>
</dbReference>
<evidence type="ECO:0000256" key="8">
    <source>
        <dbReference type="ARBA" id="ARBA00023136"/>
    </source>
</evidence>
<evidence type="ECO:0000259" key="12">
    <source>
        <dbReference type="Pfam" id="PF21760"/>
    </source>
</evidence>
<keyword evidence="8 9" id="KW-0472">Membrane</keyword>
<feature type="domain" description="Protein export membrane protein SecD/SecF C-terminal" evidence="10">
    <location>
        <begin position="453"/>
        <end position="621"/>
    </location>
</feature>
<keyword evidence="15" id="KW-1185">Reference proteome</keyword>
<dbReference type="GO" id="GO:0005886">
    <property type="term" value="C:plasma membrane"/>
    <property type="evidence" value="ECO:0007669"/>
    <property type="project" value="UniProtKB-SubCell"/>
</dbReference>
<dbReference type="PANTHER" id="PTHR30081">
    <property type="entry name" value="PROTEIN-EXPORT MEMBRANE PROTEIN SEC"/>
    <property type="match status" value="1"/>
</dbReference>
<dbReference type="GO" id="GO:0015450">
    <property type="term" value="F:protein-transporting ATPase activity"/>
    <property type="evidence" value="ECO:0007669"/>
    <property type="project" value="InterPro"/>
</dbReference>
<dbReference type="InterPro" id="IPR054384">
    <property type="entry name" value="SecDF_P1_head"/>
</dbReference>
<dbReference type="Gene3D" id="1.20.1640.10">
    <property type="entry name" value="Multidrug efflux transporter AcrB transmembrane domain"/>
    <property type="match status" value="1"/>
</dbReference>
<keyword evidence="5 9" id="KW-0653">Protein transport</keyword>
<dbReference type="Pfam" id="PF21760">
    <property type="entry name" value="SecD_1st"/>
    <property type="match status" value="1"/>
</dbReference>
<dbReference type="Proteomes" id="UP000052052">
    <property type="component" value="Unassembled WGS sequence"/>
</dbReference>
<feature type="transmembrane region" description="Helical" evidence="9">
    <location>
        <begin position="471"/>
        <end position="490"/>
    </location>
</feature>
<evidence type="ECO:0000313" key="14">
    <source>
        <dbReference type="EMBL" id="KRG69083.1"/>
    </source>
</evidence>
<evidence type="ECO:0000256" key="1">
    <source>
        <dbReference type="ARBA" id="ARBA00004651"/>
    </source>
</evidence>
<dbReference type="InterPro" id="IPR055344">
    <property type="entry name" value="SecD_SecF_C_bact"/>
</dbReference>
<keyword evidence="7 9" id="KW-0811">Translocation</keyword>
<dbReference type="InterPro" id="IPR005791">
    <property type="entry name" value="SecD"/>
</dbReference>
<keyword evidence="6 9" id="KW-1133">Transmembrane helix</keyword>
<dbReference type="FunFam" id="1.20.1640.10:FF:000004">
    <property type="entry name" value="Protein translocase subunit SecD"/>
    <property type="match status" value="1"/>
</dbReference>
<dbReference type="PANTHER" id="PTHR30081:SF1">
    <property type="entry name" value="PROTEIN TRANSLOCASE SUBUNIT SECD"/>
    <property type="match status" value="1"/>
</dbReference>
<comment type="caution">
    <text evidence="14">The sequence shown here is derived from an EMBL/GenBank/DDBJ whole genome shotgun (WGS) entry which is preliminary data.</text>
</comment>
<feature type="domain" description="SecDF P1 head subdomain" evidence="13">
    <location>
        <begin position="325"/>
        <end position="449"/>
    </location>
</feature>
<feature type="transmembrane region" description="Helical" evidence="9">
    <location>
        <begin position="495"/>
        <end position="515"/>
    </location>
</feature>
<comment type="subunit">
    <text evidence="9">Forms a complex with SecF. Part of the essential Sec protein translocation apparatus which comprises SecA, SecYEG and auxiliary proteins SecDF-YajC and YidC.</text>
</comment>
<feature type="domain" description="SecD export protein N-terminal TM" evidence="11">
    <location>
        <begin position="3"/>
        <end position="102"/>
    </location>
</feature>
<dbReference type="Pfam" id="PF13721">
    <property type="entry name" value="SecD-TM1"/>
    <property type="match status" value="1"/>
</dbReference>
<evidence type="ECO:0000256" key="6">
    <source>
        <dbReference type="ARBA" id="ARBA00022989"/>
    </source>
</evidence>
<dbReference type="Pfam" id="PF02355">
    <property type="entry name" value="SecD_SecF_C"/>
    <property type="match status" value="1"/>
</dbReference>
<dbReference type="EMBL" id="LDJL01000011">
    <property type="protein sequence ID" value="KRG69083.1"/>
    <property type="molecule type" value="Genomic_DNA"/>
</dbReference>
<comment type="similarity">
    <text evidence="9">Belongs to the SecD/SecF family. SecD subfamily.</text>
</comment>
<dbReference type="Pfam" id="PF22599">
    <property type="entry name" value="SecDF_P1_head"/>
    <property type="match status" value="1"/>
</dbReference>
<keyword evidence="3 9" id="KW-1003">Cell membrane</keyword>
<dbReference type="GO" id="GO:0065002">
    <property type="term" value="P:intracellular protein transmembrane transport"/>
    <property type="evidence" value="ECO:0007669"/>
    <property type="project" value="UniProtKB-UniRule"/>
</dbReference>
<dbReference type="HAMAP" id="MF_01463_B">
    <property type="entry name" value="SecD_B"/>
    <property type="match status" value="1"/>
</dbReference>
<keyword evidence="4 9" id="KW-0812">Transmembrane</keyword>
<evidence type="ECO:0000259" key="10">
    <source>
        <dbReference type="Pfam" id="PF02355"/>
    </source>
</evidence>
<reference evidence="14 15" key="1">
    <citation type="submission" date="2015-05" db="EMBL/GenBank/DDBJ databases">
        <title>Genome sequencing and analysis of members of genus Stenotrophomonas.</title>
        <authorList>
            <person name="Patil P.P."/>
            <person name="Midha S."/>
            <person name="Patil P.B."/>
        </authorList>
    </citation>
    <scope>NUCLEOTIDE SEQUENCE [LARGE SCALE GENOMIC DNA]</scope>
    <source>
        <strain evidence="14 15">DSM 21858</strain>
    </source>
</reference>
<dbReference type="RefSeq" id="WP_057659190.1">
    <property type="nucleotide sequence ID" value="NZ_LDJL01000011.1"/>
</dbReference>
<evidence type="ECO:0000256" key="3">
    <source>
        <dbReference type="ARBA" id="ARBA00022475"/>
    </source>
</evidence>
<feature type="transmembrane region" description="Helical" evidence="9">
    <location>
        <begin position="570"/>
        <end position="589"/>
    </location>
</feature>
<evidence type="ECO:0000313" key="15">
    <source>
        <dbReference type="Proteomes" id="UP000052052"/>
    </source>
</evidence>
<dbReference type="Pfam" id="PF07549">
    <property type="entry name" value="Sec_GG"/>
    <property type="match status" value="1"/>
</dbReference>
<proteinExistence type="inferred from homology"/>
<dbReference type="Gene3D" id="3.30.70.260">
    <property type="match status" value="1"/>
</dbReference>
<dbReference type="FunFam" id="3.30.70.3400:FF:000003">
    <property type="entry name" value="Preprotein translocase subunit SecD"/>
    <property type="match status" value="1"/>
</dbReference>
<evidence type="ECO:0000256" key="2">
    <source>
        <dbReference type="ARBA" id="ARBA00022448"/>
    </source>
</evidence>
<dbReference type="PATRIC" id="fig|344882.3.peg.707"/>
<dbReference type="InterPro" id="IPR027398">
    <property type="entry name" value="SecD-TM"/>
</dbReference>
<evidence type="ECO:0000256" key="4">
    <source>
        <dbReference type="ARBA" id="ARBA00022692"/>
    </source>
</evidence>
<organism evidence="14 15">
    <name type="scientific">Pseudoxanthomonas dokdonensis</name>
    <dbReference type="NCBI Taxonomy" id="344882"/>
    <lineage>
        <taxon>Bacteria</taxon>
        <taxon>Pseudomonadati</taxon>
        <taxon>Pseudomonadota</taxon>
        <taxon>Gammaproteobacteria</taxon>
        <taxon>Lysobacterales</taxon>
        <taxon>Lysobacteraceae</taxon>
        <taxon>Pseudoxanthomonas</taxon>
    </lineage>
</organism>
<gene>
    <name evidence="9 14" type="primary">secD</name>
    <name evidence="14" type="ORF">ABB29_11705</name>
</gene>
<dbReference type="InterPro" id="IPR048631">
    <property type="entry name" value="SecD_1st"/>
</dbReference>
<feature type="transmembrane region" description="Helical" evidence="9">
    <location>
        <begin position="521"/>
        <end position="541"/>
    </location>
</feature>